<comment type="caution">
    <text evidence="3">The sequence shown here is derived from an EMBL/GenBank/DDBJ whole genome shotgun (WGS) entry which is preliminary data.</text>
</comment>
<feature type="signal peptide" evidence="2">
    <location>
        <begin position="1"/>
        <end position="26"/>
    </location>
</feature>
<sequence length="195" mass="20814">MKSKLILILALLLGTLACGVSTPTPAPSNDAAQEDPTATFTPEPAKINAAPEVKDEKPASTATFTPEHPDCVELLTPLDKVELPAEGKVTFTWTALDEAELYILNFIFPDGLALEFETAETSKNRYMEAFSMHPAYNQGGEHQWNVTTLNADGEEICNSDFFTFTKPTNAPQDGSDGDSGDGSCTGFGCNTGGTD</sequence>
<protein>
    <submittedName>
        <fullName evidence="3">Uncharacterized protein</fullName>
    </submittedName>
</protein>
<organism evidence="3 4">
    <name type="scientific">Candidatus Desulfolinea nitratireducens</name>
    <dbReference type="NCBI Taxonomy" id="2841698"/>
    <lineage>
        <taxon>Bacteria</taxon>
        <taxon>Bacillati</taxon>
        <taxon>Chloroflexota</taxon>
        <taxon>Anaerolineae</taxon>
        <taxon>Anaerolineales</taxon>
        <taxon>Anaerolineales incertae sedis</taxon>
        <taxon>Candidatus Desulfolinea</taxon>
    </lineage>
</organism>
<feature type="compositionally biased region" description="Gly residues" evidence="1">
    <location>
        <begin position="183"/>
        <end position="195"/>
    </location>
</feature>
<dbReference type="EMBL" id="JACNJN010000170">
    <property type="protein sequence ID" value="MBC8336543.1"/>
    <property type="molecule type" value="Genomic_DNA"/>
</dbReference>
<proteinExistence type="predicted"/>
<evidence type="ECO:0000256" key="2">
    <source>
        <dbReference type="SAM" id="SignalP"/>
    </source>
</evidence>
<dbReference type="AlphaFoldDB" id="A0A8J6NP09"/>
<accession>A0A8J6NP09</accession>
<dbReference type="PROSITE" id="PS51257">
    <property type="entry name" value="PROKAR_LIPOPROTEIN"/>
    <property type="match status" value="1"/>
</dbReference>
<feature type="region of interest" description="Disordered" evidence="1">
    <location>
        <begin position="25"/>
        <end position="65"/>
    </location>
</feature>
<feature type="chain" id="PRO_5035280287" evidence="2">
    <location>
        <begin position="27"/>
        <end position="195"/>
    </location>
</feature>
<evidence type="ECO:0000256" key="1">
    <source>
        <dbReference type="SAM" id="MobiDB-lite"/>
    </source>
</evidence>
<reference evidence="3 4" key="1">
    <citation type="submission" date="2020-08" db="EMBL/GenBank/DDBJ databases">
        <title>Bridging the membrane lipid divide: bacteria of the FCB group superphylum have the potential to synthesize archaeal ether lipids.</title>
        <authorList>
            <person name="Villanueva L."/>
            <person name="Von Meijenfeldt F.A.B."/>
            <person name="Westbye A.B."/>
            <person name="Yadav S."/>
            <person name="Hopmans E.C."/>
            <person name="Dutilh B.E."/>
            <person name="Sinninghe Damste J.S."/>
        </authorList>
    </citation>
    <scope>NUCLEOTIDE SEQUENCE [LARGE SCALE GENOMIC DNA]</scope>
    <source>
        <strain evidence="3">NIOZ-UU36</strain>
    </source>
</reference>
<name>A0A8J6NP09_9CHLR</name>
<evidence type="ECO:0000313" key="3">
    <source>
        <dbReference type="EMBL" id="MBC8336543.1"/>
    </source>
</evidence>
<feature type="region of interest" description="Disordered" evidence="1">
    <location>
        <begin position="167"/>
        <end position="195"/>
    </location>
</feature>
<evidence type="ECO:0000313" key="4">
    <source>
        <dbReference type="Proteomes" id="UP000614469"/>
    </source>
</evidence>
<gene>
    <name evidence="3" type="ORF">H8E29_14875</name>
</gene>
<keyword evidence="2" id="KW-0732">Signal</keyword>
<dbReference type="Proteomes" id="UP000614469">
    <property type="component" value="Unassembled WGS sequence"/>
</dbReference>